<gene>
    <name evidence="2" type="ORF">L207DRAFT_559353</name>
</gene>
<dbReference type="InterPro" id="IPR052953">
    <property type="entry name" value="Ser-rich/MCO-related"/>
</dbReference>
<dbReference type="PANTHER" id="PTHR34883">
    <property type="entry name" value="SERINE-RICH PROTEIN, PUTATIVE-RELATED-RELATED"/>
    <property type="match status" value="1"/>
</dbReference>
<name>A0A2J6QU68_HYAVF</name>
<dbReference type="InterPro" id="IPR008972">
    <property type="entry name" value="Cupredoxin"/>
</dbReference>
<evidence type="ECO:0000313" key="2">
    <source>
        <dbReference type="EMBL" id="PMD29804.1"/>
    </source>
</evidence>
<dbReference type="OrthoDB" id="2331100at2759"/>
<proteinExistence type="predicted"/>
<accession>A0A2J6QU68</accession>
<dbReference type="PANTHER" id="PTHR34883:SF15">
    <property type="entry name" value="EXTRACELLULAR SERINE-RICH PROTEIN"/>
    <property type="match status" value="1"/>
</dbReference>
<reference evidence="2 3" key="1">
    <citation type="submission" date="2016-04" db="EMBL/GenBank/DDBJ databases">
        <title>A degradative enzymes factory behind the ericoid mycorrhizal symbiosis.</title>
        <authorList>
            <consortium name="DOE Joint Genome Institute"/>
            <person name="Martino E."/>
            <person name="Morin E."/>
            <person name="Grelet G."/>
            <person name="Kuo A."/>
            <person name="Kohler A."/>
            <person name="Daghino S."/>
            <person name="Barry K."/>
            <person name="Choi C."/>
            <person name="Cichocki N."/>
            <person name="Clum A."/>
            <person name="Copeland A."/>
            <person name="Hainaut M."/>
            <person name="Haridas S."/>
            <person name="Labutti K."/>
            <person name="Lindquist E."/>
            <person name="Lipzen A."/>
            <person name="Khouja H.-R."/>
            <person name="Murat C."/>
            <person name="Ohm R."/>
            <person name="Olson A."/>
            <person name="Spatafora J."/>
            <person name="Veneault-Fourrey C."/>
            <person name="Henrissat B."/>
            <person name="Grigoriev I."/>
            <person name="Martin F."/>
            <person name="Perotto S."/>
        </authorList>
    </citation>
    <scope>NUCLEOTIDE SEQUENCE [LARGE SCALE GENOMIC DNA]</scope>
    <source>
        <strain evidence="2 3">F</strain>
    </source>
</reference>
<dbReference type="Gene3D" id="2.60.40.420">
    <property type="entry name" value="Cupredoxins - blue copper proteins"/>
    <property type="match status" value="1"/>
</dbReference>
<evidence type="ECO:0000313" key="3">
    <source>
        <dbReference type="Proteomes" id="UP000235786"/>
    </source>
</evidence>
<dbReference type="AlphaFoldDB" id="A0A2J6QU68"/>
<sequence length="227" mass="23571">MSILKLFIAAAAFQLLQAQETNGPNYVNIEVVGLPEGFLHPETPAGVNDIILWGFEPGLTASVTQSTYENPCHYKPGGFNSGLVTASDGNPIWFLVTVNNTDPIYYYSGASTDCQSGMVGVINPPCTGNGIDSPGSYNLYRSLATQVTAEGPFPTEVTGGQLVYVQPSGKPPGPPGPYYTGFSASCTGAANSSSSTTSSSTAAATSSTSSGIQLTSTNFTSNKHNIF</sequence>
<dbReference type="SUPFAM" id="SSF49503">
    <property type="entry name" value="Cupredoxins"/>
    <property type="match status" value="1"/>
</dbReference>
<evidence type="ECO:0000256" key="1">
    <source>
        <dbReference type="SAM" id="SignalP"/>
    </source>
</evidence>
<dbReference type="Proteomes" id="UP000235786">
    <property type="component" value="Unassembled WGS sequence"/>
</dbReference>
<dbReference type="EMBL" id="KZ613971">
    <property type="protein sequence ID" value="PMD29804.1"/>
    <property type="molecule type" value="Genomic_DNA"/>
</dbReference>
<keyword evidence="1" id="KW-0732">Signal</keyword>
<keyword evidence="3" id="KW-1185">Reference proteome</keyword>
<protein>
    <submittedName>
        <fullName evidence="2">Uncharacterized protein</fullName>
    </submittedName>
</protein>
<organism evidence="2 3">
    <name type="scientific">Hyaloscypha variabilis (strain UAMH 11265 / GT02V1 / F)</name>
    <name type="common">Meliniomyces variabilis</name>
    <dbReference type="NCBI Taxonomy" id="1149755"/>
    <lineage>
        <taxon>Eukaryota</taxon>
        <taxon>Fungi</taxon>
        <taxon>Dikarya</taxon>
        <taxon>Ascomycota</taxon>
        <taxon>Pezizomycotina</taxon>
        <taxon>Leotiomycetes</taxon>
        <taxon>Helotiales</taxon>
        <taxon>Hyaloscyphaceae</taxon>
        <taxon>Hyaloscypha</taxon>
        <taxon>Hyaloscypha variabilis</taxon>
    </lineage>
</organism>
<feature type="chain" id="PRO_5014412889" evidence="1">
    <location>
        <begin position="19"/>
        <end position="227"/>
    </location>
</feature>
<feature type="signal peptide" evidence="1">
    <location>
        <begin position="1"/>
        <end position="18"/>
    </location>
</feature>